<sequence>MINGLADAVETKMPQVRSAIGRLVRAIIEEFKSCVKDAMSVGGNIVDGLKNGISNGIERVKEAARNVASSALSAAKNFLGIHSPSRAFGEVGMYSDQGLAGGMLDNASIVKKAATSVADTALTSMQKAMTSVNDLITSDMDTQPRIKPILDLSDIQNGSSQISSLLGDNASIKATVEMARKASLNTPTKMSFDGIKDLLNGGATTNSNNKTDIKNEFFITSNDPYQVAEEVSTILQRQVERRDAIWE</sequence>
<comment type="caution">
    <text evidence="1">The sequence shown here is derived from an EMBL/GenBank/DDBJ whole genome shotgun (WGS) entry which is preliminary data.</text>
</comment>
<evidence type="ECO:0000313" key="1">
    <source>
        <dbReference type="EMBL" id="MPM95630.1"/>
    </source>
</evidence>
<dbReference type="AlphaFoldDB" id="A0A645E1J0"/>
<dbReference type="EMBL" id="VSSQ01042105">
    <property type="protein sequence ID" value="MPM95630.1"/>
    <property type="molecule type" value="Genomic_DNA"/>
</dbReference>
<organism evidence="1">
    <name type="scientific">bioreactor metagenome</name>
    <dbReference type="NCBI Taxonomy" id="1076179"/>
    <lineage>
        <taxon>unclassified sequences</taxon>
        <taxon>metagenomes</taxon>
        <taxon>ecological metagenomes</taxon>
    </lineage>
</organism>
<accession>A0A645E1J0</accession>
<proteinExistence type="predicted"/>
<evidence type="ECO:0008006" key="2">
    <source>
        <dbReference type="Google" id="ProtNLM"/>
    </source>
</evidence>
<reference evidence="1" key="1">
    <citation type="submission" date="2019-08" db="EMBL/GenBank/DDBJ databases">
        <authorList>
            <person name="Kucharzyk K."/>
            <person name="Murdoch R.W."/>
            <person name="Higgins S."/>
            <person name="Loffler F."/>
        </authorList>
    </citation>
    <scope>NUCLEOTIDE SEQUENCE</scope>
</reference>
<gene>
    <name evidence="1" type="ORF">SDC9_142785</name>
</gene>
<name>A0A645E1J0_9ZZZZ</name>
<protein>
    <recommendedName>
        <fullName evidence="2">Phage tail tape measure protein domain-containing protein</fullName>
    </recommendedName>
</protein>